<dbReference type="EMBL" id="JAMZFW010000033">
    <property type="protein sequence ID" value="MCP1103593.1"/>
    <property type="molecule type" value="Genomic_DNA"/>
</dbReference>
<accession>A0ABT1ECR8</accession>
<protein>
    <submittedName>
        <fullName evidence="1">Uncharacterized protein</fullName>
    </submittedName>
</protein>
<sequence>MINTTPEYKKAIMEDNRELTILDRFTMEHRDVIGVTNDDFMAYSINEATSANNKFSIGEAVIKKYTATLNNADDKFTLQRFEGTDILARIGLKLPTGDTEILRKGTFRVISAKKQDLTIKLEAYDSMLFFDRPYSESTLRYPATIQQIIADASRVCEVGYRANSIPLPNYRVEKRPDDETLTFRDVVSYCAQLMCCYARINVSDALEFGWYKFNAFDAETNLSGGIYDIENPNRYVSGDSAAGGIFMEGGDSFSGGVFDGYGDYFHLYTLGSQNINTDDVTFTGVKVTASAEKEEDRDSYFYGSEGYVLSIDNNPFIEKGKSRQVAEYIGAKIVGQIIRPLSITCKSDPSIESGDCALVTDRQQRSYRSVITNTTFTMGAMQKIECDAENYYTKYSAETKLLYKSKQDTDFRLREYDLEAMRFGGLMASAMGLYESEDIDELDGSKIKYMHDKPRLEDSQVIWKQTLDAFAVSTDGGQTWNGGHDKDGNVLATVLTAIGVNAEWIQTGIVRDKTGKNYWNLNTGAFNMESLNVQFTNINNTLSSKVTAGQVNSLIEQSASSIRLEASQISWKSTYSEMTAAGKLTCTGAIINGALKTNDSLRYMNLEAGKLKGGFNNQEYGYINFHVPMQGDWGTKGMAMYAEDVLFLQANRIVLQAGGISTGLSRDATTTYRAASDATIPIIKEIAQDASGRITSITRGQITVKNGLVTTTG</sequence>
<keyword evidence="2" id="KW-1185">Reference proteome</keyword>
<reference evidence="1 2" key="1">
    <citation type="journal article" date="2022" name="Genome Biol. Evol.">
        <title>Host diet, physiology and behaviors set the stage for Lachnospiraceae cladogenesis.</title>
        <authorList>
            <person name="Vera-Ponce De Leon A."/>
            <person name="Schneider M."/>
            <person name="Jahnes B.C."/>
            <person name="Sadowski V."/>
            <person name="Camuy-Velez L.A."/>
            <person name="Duan J."/>
            <person name="Sabree Z.L."/>
        </authorList>
    </citation>
    <scope>NUCLEOTIDE SEQUENCE [LARGE SCALE GENOMIC DNA]</scope>
    <source>
        <strain evidence="1 2">PAL113</strain>
    </source>
</reference>
<name>A0ABT1ECR8_9FIRM</name>
<gene>
    <name evidence="1" type="ORF">NK125_14415</name>
</gene>
<organism evidence="1 2">
    <name type="scientific">Aequitasia blattaphilus</name>
    <dbReference type="NCBI Taxonomy" id="2949332"/>
    <lineage>
        <taxon>Bacteria</taxon>
        <taxon>Bacillati</taxon>
        <taxon>Bacillota</taxon>
        <taxon>Clostridia</taxon>
        <taxon>Lachnospirales</taxon>
        <taxon>Lachnospiraceae</taxon>
        <taxon>Aequitasia</taxon>
    </lineage>
</organism>
<dbReference type="Proteomes" id="UP001523566">
    <property type="component" value="Unassembled WGS sequence"/>
</dbReference>
<evidence type="ECO:0000313" key="1">
    <source>
        <dbReference type="EMBL" id="MCP1103593.1"/>
    </source>
</evidence>
<proteinExistence type="predicted"/>
<comment type="caution">
    <text evidence="1">The sequence shown here is derived from an EMBL/GenBank/DDBJ whole genome shotgun (WGS) entry which is preliminary data.</text>
</comment>
<evidence type="ECO:0000313" key="2">
    <source>
        <dbReference type="Proteomes" id="UP001523566"/>
    </source>
</evidence>
<dbReference type="RefSeq" id="WP_262067366.1">
    <property type="nucleotide sequence ID" value="NZ_JAMXOD010000033.1"/>
</dbReference>